<dbReference type="PANTHER" id="PTHR16064:SF3">
    <property type="entry name" value="BTB_POZ DOMAIN-CONTAINING PROTEIN 7"/>
    <property type="match status" value="1"/>
</dbReference>
<proteinExistence type="predicted"/>
<evidence type="ECO:0000313" key="2">
    <source>
        <dbReference type="WBParaSite" id="nRc.2.0.1.t21742-RA"/>
    </source>
</evidence>
<keyword evidence="1" id="KW-1185">Reference proteome</keyword>
<dbReference type="WBParaSite" id="nRc.2.0.1.t21742-RA">
    <property type="protein sequence ID" value="nRc.2.0.1.t21742-RA"/>
    <property type="gene ID" value="nRc.2.0.1.g21742"/>
</dbReference>
<dbReference type="Proteomes" id="UP000887565">
    <property type="component" value="Unplaced"/>
</dbReference>
<evidence type="ECO:0000313" key="1">
    <source>
        <dbReference type="Proteomes" id="UP000887565"/>
    </source>
</evidence>
<dbReference type="AlphaFoldDB" id="A0A915J5J6"/>
<accession>A0A915J5J6</accession>
<dbReference type="PANTHER" id="PTHR16064">
    <property type="entry name" value="BTB POZ DOMAIN CONTAINING 7"/>
    <property type="match status" value="1"/>
</dbReference>
<organism evidence="1 2">
    <name type="scientific">Romanomermis culicivorax</name>
    <name type="common">Nematode worm</name>
    <dbReference type="NCBI Taxonomy" id="13658"/>
    <lineage>
        <taxon>Eukaryota</taxon>
        <taxon>Metazoa</taxon>
        <taxon>Ecdysozoa</taxon>
        <taxon>Nematoda</taxon>
        <taxon>Enoplea</taxon>
        <taxon>Dorylaimia</taxon>
        <taxon>Mermithida</taxon>
        <taxon>Mermithoidea</taxon>
        <taxon>Mermithidae</taxon>
        <taxon>Romanomermis</taxon>
    </lineage>
</organism>
<dbReference type="InterPro" id="IPR042345">
    <property type="entry name" value="Btbd7"/>
</dbReference>
<sequence>MHKNRKKNTAREWNDRTNIKPIPQTFASDRPKVWSHLPQPYMIAKIDNYSAQIHTASTSTKSSSTTNLRNWLPKKPLLSVKQRLAKRFSAENSPPPYKFRFDSSTPDDSSSAFRVWGLGQDCSVRLIDISRPVKHTSKRLRTWYREHSKIFREFLFTWTLRDLHCLVVEFEAAKALSRLKWQADAARQPAPTIVDDLLCALRDGIAADTLVTFQNVWKIPNEVENKILRSDEKPAKYWPLTSKRRDKVNQWIETDEGWLSPRMSSFRFFVFVKV</sequence>
<name>A0A915J5J6_ROMCU</name>
<reference evidence="2" key="1">
    <citation type="submission" date="2022-11" db="UniProtKB">
        <authorList>
            <consortium name="WormBaseParasite"/>
        </authorList>
    </citation>
    <scope>IDENTIFICATION</scope>
</reference>
<dbReference type="GO" id="GO:0061138">
    <property type="term" value="P:morphogenesis of a branching epithelium"/>
    <property type="evidence" value="ECO:0007669"/>
    <property type="project" value="InterPro"/>
</dbReference>
<protein>
    <submittedName>
        <fullName evidence="2">Uncharacterized protein</fullName>
    </submittedName>
</protein>